<keyword evidence="2" id="KW-1185">Reference proteome</keyword>
<reference evidence="1 2" key="1">
    <citation type="submission" date="2018-08" db="EMBL/GenBank/DDBJ databases">
        <title>Genome and evolution of the arbuscular mycorrhizal fungus Diversispora epigaea (formerly Glomus versiforme) and its bacterial endosymbionts.</title>
        <authorList>
            <person name="Sun X."/>
            <person name="Fei Z."/>
            <person name="Harrison M."/>
        </authorList>
    </citation>
    <scope>NUCLEOTIDE SEQUENCE [LARGE SCALE GENOMIC DNA]</scope>
    <source>
        <strain evidence="1 2">IT104</strain>
    </source>
</reference>
<organism evidence="1 2">
    <name type="scientific">Diversispora epigaea</name>
    <dbReference type="NCBI Taxonomy" id="1348612"/>
    <lineage>
        <taxon>Eukaryota</taxon>
        <taxon>Fungi</taxon>
        <taxon>Fungi incertae sedis</taxon>
        <taxon>Mucoromycota</taxon>
        <taxon>Glomeromycotina</taxon>
        <taxon>Glomeromycetes</taxon>
        <taxon>Diversisporales</taxon>
        <taxon>Diversisporaceae</taxon>
        <taxon>Diversispora</taxon>
    </lineage>
</organism>
<evidence type="ECO:0008006" key="3">
    <source>
        <dbReference type="Google" id="ProtNLM"/>
    </source>
</evidence>
<name>A0A397JE78_9GLOM</name>
<dbReference type="SUPFAM" id="SSF47769">
    <property type="entry name" value="SAM/Pointed domain"/>
    <property type="match status" value="1"/>
</dbReference>
<dbReference type="InterPro" id="IPR013761">
    <property type="entry name" value="SAM/pointed_sf"/>
</dbReference>
<dbReference type="EMBL" id="PQFF01000045">
    <property type="protein sequence ID" value="RHZ86629.1"/>
    <property type="molecule type" value="Genomic_DNA"/>
</dbReference>
<proteinExistence type="predicted"/>
<protein>
    <recommendedName>
        <fullName evidence="3">SAM domain-containing protein</fullName>
    </recommendedName>
</protein>
<sequence>MSDNISLPSIEAVKIWSPQEVITFLESKKEELFLYNEDIDIIKKNRVSGRVFLELNVDKLMQIELKMGPAESIARLVKEIKYEGQEISPQELLELRSKFSISSSVTVTKRHFSDLNIYEEEQQNNVKKIQNYPLSSFTLLNNFIEHHIKDKQLLIYHPPKCIGSPVQVYHNVFSQFMRDYRNEDLEMEKEHYQWTQKLINEMVRLYHSESNRSIVFSSVPILNPINPDESYNPDGSYNPNLFILKRIYPK</sequence>
<accession>A0A397JE78</accession>
<evidence type="ECO:0000313" key="1">
    <source>
        <dbReference type="EMBL" id="RHZ86629.1"/>
    </source>
</evidence>
<comment type="caution">
    <text evidence="1">The sequence shown here is derived from an EMBL/GenBank/DDBJ whole genome shotgun (WGS) entry which is preliminary data.</text>
</comment>
<dbReference type="OrthoDB" id="2409171at2759"/>
<evidence type="ECO:0000313" key="2">
    <source>
        <dbReference type="Proteomes" id="UP000266861"/>
    </source>
</evidence>
<dbReference type="Gene3D" id="1.10.150.50">
    <property type="entry name" value="Transcription Factor, Ets-1"/>
    <property type="match status" value="1"/>
</dbReference>
<dbReference type="Proteomes" id="UP000266861">
    <property type="component" value="Unassembled WGS sequence"/>
</dbReference>
<gene>
    <name evidence="1" type="ORF">Glove_48g54</name>
</gene>
<dbReference type="AlphaFoldDB" id="A0A397JE78"/>